<dbReference type="PANTHER" id="PTHR12975:SF6">
    <property type="entry name" value="TRAFFICKING PROTEIN PARTICLE COMPLEX SUBUNIT 8"/>
    <property type="match status" value="1"/>
</dbReference>
<feature type="region of interest" description="Disordered" evidence="1">
    <location>
        <begin position="1"/>
        <end position="78"/>
    </location>
</feature>
<evidence type="ECO:0000313" key="2">
    <source>
        <dbReference type="EMBL" id="SPQ25085.1"/>
    </source>
</evidence>
<reference evidence="2 3" key="1">
    <citation type="submission" date="2018-04" db="EMBL/GenBank/DDBJ databases">
        <authorList>
            <person name="Huttner S."/>
            <person name="Dainat J."/>
        </authorList>
    </citation>
    <scope>NUCLEOTIDE SEQUENCE [LARGE SCALE GENOMIC DNA]</scope>
</reference>
<organism evidence="2 3">
    <name type="scientific">Thermothielavioides terrestris</name>
    <dbReference type="NCBI Taxonomy" id="2587410"/>
    <lineage>
        <taxon>Eukaryota</taxon>
        <taxon>Fungi</taxon>
        <taxon>Dikarya</taxon>
        <taxon>Ascomycota</taxon>
        <taxon>Pezizomycotina</taxon>
        <taxon>Sordariomycetes</taxon>
        <taxon>Sordariomycetidae</taxon>
        <taxon>Sordariales</taxon>
        <taxon>Chaetomiaceae</taxon>
        <taxon>Thermothielavioides</taxon>
    </lineage>
</organism>
<dbReference type="Proteomes" id="UP000289323">
    <property type="component" value="Unassembled WGS sequence"/>
</dbReference>
<dbReference type="GO" id="GO:1990072">
    <property type="term" value="C:TRAPPIII protein complex"/>
    <property type="evidence" value="ECO:0007669"/>
    <property type="project" value="TreeGrafter"/>
</dbReference>
<dbReference type="Pfam" id="PF12739">
    <property type="entry name" value="TRAPPC-Trs85"/>
    <property type="match status" value="1"/>
</dbReference>
<dbReference type="AlphaFoldDB" id="A0A3S4ASS0"/>
<evidence type="ECO:0000256" key="1">
    <source>
        <dbReference type="SAM" id="MobiDB-lite"/>
    </source>
</evidence>
<protein>
    <submittedName>
        <fullName evidence="2">9bd7821c-0a0f-4a04-9ce2-a41eebb06fa3</fullName>
    </submittedName>
</protein>
<evidence type="ECO:0000313" key="3">
    <source>
        <dbReference type="Proteomes" id="UP000289323"/>
    </source>
</evidence>
<sequence length="847" mass="90818">MQPPDDAHLTQASSPPPPAPHLPPPAAAAVQPVPMAASASASASVRLPKTRQALVPSDSQHPLAAQPEPAPVAAPLSLPVRDRRSTLSSSTTSSAAAAALFRSTLSPPASRSASPASSIIARSPARTMTAGSVFGGSVGGGGVGGGGGLLGSKQPSLSLLDIAAATGAAAADPGHPLSLLLRSFVPHIAIHASEDVDRLVGEKGFVGGLWELLRPFGERVQGRVTIRDSNGGARAWEDFAVRFVRFGEGVEEPEALTGSVVLNGQAGGKGAGAGKRPDPIAQVETVVERHLRFAEEAYVASAASPPGTPTRQGLDVDATSPYYALYLRRLLSGIPLACHETFAHPVACVMAISSRNTAPIEALQKLYKETSQGERRPPPWVDGDYLRYYVLVHDEENGDITKSMALFDQMKRNFGLHCHLLRLRSTQSAETDDDSIPLPRSDWMTAAEELADIEESERREDFEDPTRYIFESDATAIRTFVREMVTQSVIPTMERNISLWNDQVASRRRGISGRFMSLSKRWAFGGSSRSSSGGTSGSSSNFDSLGFYRADSPEAIMRRLADFAFMLRDWKLAMSTYELLRSDFQNDKAWKYHAAANEMAALALLIMPPNMSSKTRIETISQMLEQAFYSYHTRCNSLYGAVRCIVLALELLRMRGGSGVDEAVRWGIRVLESKLLGSVGDALLKERLAICYASKQGVGSQAWGSRRRKSALWSVLAAEAWISQGKYVQAEKCLNEARTMYALLPGECGVQNFAGASDFLAQLNERLRAGLGIDMVSEGEQAQEGQGEPELLVDEESETLGTKRSRRASLIGTAGGGAGLETAPLNDTTSARLPDDEGATSPDDGFG</sequence>
<feature type="compositionally biased region" description="Pro residues" evidence="1">
    <location>
        <begin position="14"/>
        <end position="26"/>
    </location>
</feature>
<dbReference type="EMBL" id="OUUZ01000015">
    <property type="protein sequence ID" value="SPQ25085.1"/>
    <property type="molecule type" value="Genomic_DNA"/>
</dbReference>
<feature type="compositionally biased region" description="Low complexity" evidence="1">
    <location>
        <begin position="27"/>
        <end position="45"/>
    </location>
</feature>
<dbReference type="PANTHER" id="PTHR12975">
    <property type="entry name" value="TRANSPORT PROTEIN TRAPP"/>
    <property type="match status" value="1"/>
</dbReference>
<feature type="region of interest" description="Disordered" evidence="1">
    <location>
        <begin position="795"/>
        <end position="847"/>
    </location>
</feature>
<accession>A0A3S4ASS0</accession>
<dbReference type="InterPro" id="IPR024420">
    <property type="entry name" value="TRAPP_III_complex_Trs85"/>
</dbReference>
<feature type="compositionally biased region" description="Low complexity" evidence="1">
    <location>
        <begin position="62"/>
        <end position="78"/>
    </location>
</feature>
<proteinExistence type="predicted"/>
<name>A0A3S4ASS0_9PEZI</name>
<gene>
    <name evidence="2" type="ORF">TT172_LOCUS7504</name>
</gene>